<comment type="caution">
    <text evidence="1">The sequence shown here is derived from an EMBL/GenBank/DDBJ whole genome shotgun (WGS) entry which is preliminary data.</text>
</comment>
<dbReference type="Proteomes" id="UP001139559">
    <property type="component" value="Unassembled WGS sequence"/>
</dbReference>
<reference evidence="1" key="1">
    <citation type="submission" date="2021-11" db="EMBL/GenBank/DDBJ databases">
        <title>Vibrio ZSDE26 sp. nov. and Vibrio ZSDZ34 sp. nov., isolated from coastal seawater in Qingdao.</title>
        <authorList>
            <person name="Zhang P."/>
        </authorList>
    </citation>
    <scope>NUCLEOTIDE SEQUENCE</scope>
    <source>
        <strain evidence="1">ZSDE26</strain>
    </source>
</reference>
<protein>
    <submittedName>
        <fullName evidence="1">Fructose 1,6-bisphosphatase</fullName>
    </submittedName>
</protein>
<keyword evidence="2" id="KW-1185">Reference proteome</keyword>
<dbReference type="AlphaFoldDB" id="A0A9X2BLH6"/>
<evidence type="ECO:0000313" key="2">
    <source>
        <dbReference type="Proteomes" id="UP001139559"/>
    </source>
</evidence>
<sequence>MSEMQFKIDGEKLDHGVPIHIAVAALDQFQRIVDKSYLGITGSKRITAKEREKYFLQATEFRHGSFLTYFDIALQGVQLGLPLVSAYGPQNLWDATKDTFKFLKTVCSAVQKGQQPTYEFNNDGDVKVTIGNEVHNYHGTVIQIGKLALSNYQELAHMLGTDKLNEISAGEVKSKEMDIYLGVDDAKQFDVPTMIQKDTIELECEVFDFNKYKNSGKLAVSNIEQSIPGGEYNFAIFGNQDNVDYIYSMLKPVVVLNCLVELAISPFSGEEIHLLHVIGISS</sequence>
<evidence type="ECO:0000313" key="1">
    <source>
        <dbReference type="EMBL" id="MCK6263948.1"/>
    </source>
</evidence>
<dbReference type="RefSeq" id="WP_248009027.1">
    <property type="nucleotide sequence ID" value="NZ_JAJHVV010000006.1"/>
</dbReference>
<name>A0A9X2BLH6_9VIBR</name>
<organism evidence="1 2">
    <name type="scientific">Vibrio amylolyticus</name>
    <dbReference type="NCBI Taxonomy" id="2847292"/>
    <lineage>
        <taxon>Bacteria</taxon>
        <taxon>Pseudomonadati</taxon>
        <taxon>Pseudomonadota</taxon>
        <taxon>Gammaproteobacteria</taxon>
        <taxon>Vibrionales</taxon>
        <taxon>Vibrionaceae</taxon>
        <taxon>Vibrio</taxon>
    </lineage>
</organism>
<accession>A0A9X2BLH6</accession>
<proteinExistence type="predicted"/>
<dbReference type="EMBL" id="JAJHVV010000006">
    <property type="protein sequence ID" value="MCK6263948.1"/>
    <property type="molecule type" value="Genomic_DNA"/>
</dbReference>
<gene>
    <name evidence="1" type="ORF">KP803_11770</name>
</gene>